<proteinExistence type="predicted"/>
<dbReference type="AlphaFoldDB" id="A0A2P2J3N7"/>
<dbReference type="EMBL" id="GGEC01007631">
    <property type="protein sequence ID" value="MBW88114.1"/>
    <property type="molecule type" value="Transcribed_RNA"/>
</dbReference>
<organism evidence="1">
    <name type="scientific">Rhizophora mucronata</name>
    <name type="common">Asiatic mangrove</name>
    <dbReference type="NCBI Taxonomy" id="61149"/>
    <lineage>
        <taxon>Eukaryota</taxon>
        <taxon>Viridiplantae</taxon>
        <taxon>Streptophyta</taxon>
        <taxon>Embryophyta</taxon>
        <taxon>Tracheophyta</taxon>
        <taxon>Spermatophyta</taxon>
        <taxon>Magnoliopsida</taxon>
        <taxon>eudicotyledons</taxon>
        <taxon>Gunneridae</taxon>
        <taxon>Pentapetalae</taxon>
        <taxon>rosids</taxon>
        <taxon>fabids</taxon>
        <taxon>Malpighiales</taxon>
        <taxon>Rhizophoraceae</taxon>
        <taxon>Rhizophora</taxon>
    </lineage>
</organism>
<evidence type="ECO:0000313" key="1">
    <source>
        <dbReference type="EMBL" id="MBW88114.1"/>
    </source>
</evidence>
<protein>
    <submittedName>
        <fullName evidence="1">Uncharacterized protein</fullName>
    </submittedName>
</protein>
<sequence length="33" mass="3831">MCKQINYINNSQSGLLFKTLHLIRLGSLQNLIR</sequence>
<name>A0A2P2J3N7_RHIMU</name>
<reference evidence="1" key="1">
    <citation type="submission" date="2018-02" db="EMBL/GenBank/DDBJ databases">
        <title>Rhizophora mucronata_Transcriptome.</title>
        <authorList>
            <person name="Meera S.P."/>
            <person name="Sreeshan A."/>
            <person name="Augustine A."/>
        </authorList>
    </citation>
    <scope>NUCLEOTIDE SEQUENCE</scope>
    <source>
        <tissue evidence="1">Leaf</tissue>
    </source>
</reference>
<accession>A0A2P2J3N7</accession>